<gene>
    <name evidence="4" type="ORF">KFL_000360370</name>
</gene>
<evidence type="ECO:0000313" key="4">
    <source>
        <dbReference type="EMBL" id="GAQ79722.1"/>
    </source>
</evidence>
<keyword evidence="2" id="KW-1133">Transmembrane helix</keyword>
<feature type="compositionally biased region" description="Basic residues" evidence="1">
    <location>
        <begin position="646"/>
        <end position="657"/>
    </location>
</feature>
<reference evidence="4 5" key="1">
    <citation type="journal article" date="2014" name="Nat. Commun.">
        <title>Klebsormidium flaccidum genome reveals primary factors for plant terrestrial adaptation.</title>
        <authorList>
            <person name="Hori K."/>
            <person name="Maruyama F."/>
            <person name="Fujisawa T."/>
            <person name="Togashi T."/>
            <person name="Yamamoto N."/>
            <person name="Seo M."/>
            <person name="Sato S."/>
            <person name="Yamada T."/>
            <person name="Mori H."/>
            <person name="Tajima N."/>
            <person name="Moriyama T."/>
            <person name="Ikeuchi M."/>
            <person name="Watanabe M."/>
            <person name="Wada H."/>
            <person name="Kobayashi K."/>
            <person name="Saito M."/>
            <person name="Masuda T."/>
            <person name="Sasaki-Sekimoto Y."/>
            <person name="Mashiguchi K."/>
            <person name="Awai K."/>
            <person name="Shimojima M."/>
            <person name="Masuda S."/>
            <person name="Iwai M."/>
            <person name="Nobusawa T."/>
            <person name="Narise T."/>
            <person name="Kondo S."/>
            <person name="Saito H."/>
            <person name="Sato R."/>
            <person name="Murakawa M."/>
            <person name="Ihara Y."/>
            <person name="Oshima-Yamada Y."/>
            <person name="Ohtaka K."/>
            <person name="Satoh M."/>
            <person name="Sonobe K."/>
            <person name="Ishii M."/>
            <person name="Ohtani R."/>
            <person name="Kanamori-Sato M."/>
            <person name="Honoki R."/>
            <person name="Miyazaki D."/>
            <person name="Mochizuki H."/>
            <person name="Umetsu J."/>
            <person name="Higashi K."/>
            <person name="Shibata D."/>
            <person name="Kamiya Y."/>
            <person name="Sato N."/>
            <person name="Nakamura Y."/>
            <person name="Tabata S."/>
            <person name="Ida S."/>
            <person name="Kurokawa K."/>
            <person name="Ohta H."/>
        </authorList>
    </citation>
    <scope>NUCLEOTIDE SEQUENCE [LARGE SCALE GENOMIC DNA]</scope>
    <source>
        <strain evidence="4 5">NIES-2285</strain>
    </source>
</reference>
<feature type="region of interest" description="Disordered" evidence="1">
    <location>
        <begin position="119"/>
        <end position="182"/>
    </location>
</feature>
<feature type="domain" description="TOD1/MUCI70 glycosyltransferase-like" evidence="3">
    <location>
        <begin position="269"/>
        <end position="578"/>
    </location>
</feature>
<protein>
    <recommendedName>
        <fullName evidence="3">TOD1/MUCI70 glycosyltransferase-like domain-containing protein</fullName>
    </recommendedName>
</protein>
<dbReference type="EMBL" id="DF236985">
    <property type="protein sequence ID" value="GAQ79722.1"/>
    <property type="molecule type" value="Genomic_DNA"/>
</dbReference>
<proteinExistence type="predicted"/>
<accession>A0A1Y1HPM6</accession>
<feature type="transmembrane region" description="Helical" evidence="2">
    <location>
        <begin position="69"/>
        <end position="87"/>
    </location>
</feature>
<feature type="region of interest" description="Disordered" evidence="1">
    <location>
        <begin position="592"/>
        <end position="611"/>
    </location>
</feature>
<keyword evidence="5" id="KW-1185">Reference proteome</keyword>
<dbReference type="Proteomes" id="UP000054558">
    <property type="component" value="Unassembled WGS sequence"/>
</dbReference>
<dbReference type="Pfam" id="PF04765">
    <property type="entry name" value="TOD1_MUCI70"/>
    <property type="match status" value="1"/>
</dbReference>
<evidence type="ECO:0000259" key="3">
    <source>
        <dbReference type="Pfam" id="PF04765"/>
    </source>
</evidence>
<dbReference type="PANTHER" id="PTHR12956">
    <property type="entry name" value="ALKALINE CERAMIDASE-RELATED"/>
    <property type="match status" value="1"/>
</dbReference>
<feature type="region of interest" description="Disordered" evidence="1">
    <location>
        <begin position="623"/>
        <end position="657"/>
    </location>
</feature>
<feature type="region of interest" description="Disordered" evidence="1">
    <location>
        <begin position="1"/>
        <end position="56"/>
    </location>
</feature>
<keyword evidence="2" id="KW-0472">Membrane</keyword>
<organism evidence="4 5">
    <name type="scientific">Klebsormidium nitens</name>
    <name type="common">Green alga</name>
    <name type="synonym">Ulothrix nitens</name>
    <dbReference type="NCBI Taxonomy" id="105231"/>
    <lineage>
        <taxon>Eukaryota</taxon>
        <taxon>Viridiplantae</taxon>
        <taxon>Streptophyta</taxon>
        <taxon>Klebsormidiophyceae</taxon>
        <taxon>Klebsormidiales</taxon>
        <taxon>Klebsormidiaceae</taxon>
        <taxon>Klebsormidium</taxon>
    </lineage>
</organism>
<sequence length="657" mass="73966">MQQALWKGQSLAGLEIPPPSPTWGVARIRAGARGSERPSPKPYSESPRGTKASDSPGSKFLKLLASQRFWLGAITLLSVVFLGTLYSDVSFARPAASQKVQADVFWNLLSRWHAGSSNGESEEEIAVQGMQAQHVDPSGLAAKEDAEKEADEDQLVSDRRLSSKATGTQKDGQLLQRKQEEYDSQKWRNWPAVVTPGADSYRTAQAMRNASKQVSTSHKCANYTWEQSASDKKRTGFRPCGVCYLPPAEALAAMPQSPSPEDSISELRFIDESHPSEAGYPPTFGGHPTWSDREESFQVREEMDVHCGFVWGGDPGQGTGYDVSEEDRAAMAACREVVVASAIFGAYDVLQQPKNVSKESEAHVCFFMFVDEPTLEDLLRDGSIPSPEARSVGLWRVVVVKNMPFADPRRNGKVPKLLLHRLFPRARYSLWVDAKLRLMRDPLQILERFLWRSGHTFAISKHYKRFDAFIEAEANKAQGKYDNATIDAQVDHYREDGMLPFGPDKAPIESDVPEGCFILREHTPLVNLFSCLWFNEVDRFTSRDQISFGYTRDKMSTPLVMNMFKDCERRDCVEQMYHKELLLKKIQTEKPAVQKQVTQAPKARPLETLPRQRALVEDELKRMVRGAGRKTDSPLNRKLVSEKKSTVKKTKNRRGHP</sequence>
<dbReference type="STRING" id="105231.A0A1Y1HPM6"/>
<dbReference type="OrthoDB" id="1905162at2759"/>
<evidence type="ECO:0000313" key="5">
    <source>
        <dbReference type="Proteomes" id="UP000054558"/>
    </source>
</evidence>
<evidence type="ECO:0000256" key="1">
    <source>
        <dbReference type="SAM" id="MobiDB-lite"/>
    </source>
</evidence>
<keyword evidence="2" id="KW-0812">Transmembrane</keyword>
<name>A0A1Y1HPM6_KLENI</name>
<dbReference type="AlphaFoldDB" id="A0A1Y1HPM6"/>
<dbReference type="InterPro" id="IPR006852">
    <property type="entry name" value="TOD1_MUCI70"/>
</dbReference>
<dbReference type="PANTHER" id="PTHR12956:SF38">
    <property type="entry name" value="HEXOSYLTRANSFERASE MUCI70-RELATED"/>
    <property type="match status" value="1"/>
</dbReference>
<dbReference type="InterPro" id="IPR048354">
    <property type="entry name" value="TOD1_MUCI70_glycTrfase_dom"/>
</dbReference>
<evidence type="ECO:0000256" key="2">
    <source>
        <dbReference type="SAM" id="Phobius"/>
    </source>
</evidence>